<organism evidence="1 2">
    <name type="scientific">Portunus trituberculatus</name>
    <name type="common">Swimming crab</name>
    <name type="synonym">Neptunus trituberculatus</name>
    <dbReference type="NCBI Taxonomy" id="210409"/>
    <lineage>
        <taxon>Eukaryota</taxon>
        <taxon>Metazoa</taxon>
        <taxon>Ecdysozoa</taxon>
        <taxon>Arthropoda</taxon>
        <taxon>Crustacea</taxon>
        <taxon>Multicrustacea</taxon>
        <taxon>Malacostraca</taxon>
        <taxon>Eumalacostraca</taxon>
        <taxon>Eucarida</taxon>
        <taxon>Decapoda</taxon>
        <taxon>Pleocyemata</taxon>
        <taxon>Brachyura</taxon>
        <taxon>Eubrachyura</taxon>
        <taxon>Portunoidea</taxon>
        <taxon>Portunidae</taxon>
        <taxon>Portuninae</taxon>
        <taxon>Portunus</taxon>
    </lineage>
</organism>
<evidence type="ECO:0000313" key="1">
    <source>
        <dbReference type="EMBL" id="MPC34963.1"/>
    </source>
</evidence>
<dbReference type="AlphaFoldDB" id="A0A5B7EPU4"/>
<gene>
    <name evidence="1" type="ORF">E2C01_028368</name>
</gene>
<name>A0A5B7EPU4_PORTR</name>
<comment type="caution">
    <text evidence="1">The sequence shown here is derived from an EMBL/GenBank/DDBJ whole genome shotgun (WGS) entry which is preliminary data.</text>
</comment>
<keyword evidence="2" id="KW-1185">Reference proteome</keyword>
<dbReference type="Proteomes" id="UP000324222">
    <property type="component" value="Unassembled WGS sequence"/>
</dbReference>
<proteinExistence type="predicted"/>
<protein>
    <submittedName>
        <fullName evidence="1">Uncharacterized protein</fullName>
    </submittedName>
</protein>
<evidence type="ECO:0000313" key="2">
    <source>
        <dbReference type="Proteomes" id="UP000324222"/>
    </source>
</evidence>
<reference evidence="1 2" key="1">
    <citation type="submission" date="2019-05" db="EMBL/GenBank/DDBJ databases">
        <title>Another draft genome of Portunus trituberculatus and its Hox gene families provides insights of decapod evolution.</title>
        <authorList>
            <person name="Jeong J.-H."/>
            <person name="Song I."/>
            <person name="Kim S."/>
            <person name="Choi T."/>
            <person name="Kim D."/>
            <person name="Ryu S."/>
            <person name="Kim W."/>
        </authorList>
    </citation>
    <scope>NUCLEOTIDE SEQUENCE [LARGE SCALE GENOMIC DNA]</scope>
    <source>
        <tissue evidence="1">Muscle</tissue>
    </source>
</reference>
<accession>A0A5B7EPU4</accession>
<dbReference type="EMBL" id="VSRR010003169">
    <property type="protein sequence ID" value="MPC34963.1"/>
    <property type="molecule type" value="Genomic_DNA"/>
</dbReference>
<sequence>MQFGQPPSVSINHHLDLVNHHRFDQPHVDLVNHHLDLANHHLVRSTTIWRVPLQVMRTAWVLARGRRGNTSTT</sequence>